<comment type="caution">
    <text evidence="2">The sequence shown here is derived from an EMBL/GenBank/DDBJ whole genome shotgun (WGS) entry which is preliminary data.</text>
</comment>
<accession>A0A2N0ZBW4</accession>
<organism evidence="2 3">
    <name type="scientific">Cytobacillus horneckiae</name>
    <dbReference type="NCBI Taxonomy" id="549687"/>
    <lineage>
        <taxon>Bacteria</taxon>
        <taxon>Bacillati</taxon>
        <taxon>Bacillota</taxon>
        <taxon>Bacilli</taxon>
        <taxon>Bacillales</taxon>
        <taxon>Bacillaceae</taxon>
        <taxon>Cytobacillus</taxon>
    </lineage>
</organism>
<proteinExistence type="predicted"/>
<name>A0A2N0ZBW4_9BACI</name>
<reference evidence="2 3" key="1">
    <citation type="journal article" date="2010" name="Int. J. Syst. Evol. Microbiol.">
        <title>Bacillus horneckiae sp. nov., isolated from a spacecraft-assembly clean room.</title>
        <authorList>
            <person name="Vaishampayan P."/>
            <person name="Probst A."/>
            <person name="Krishnamurthi S."/>
            <person name="Ghosh S."/>
            <person name="Osman S."/>
            <person name="McDowall A."/>
            <person name="Ruckmani A."/>
            <person name="Mayilraj S."/>
            <person name="Venkateswaran K."/>
        </authorList>
    </citation>
    <scope>NUCLEOTIDE SEQUENCE [LARGE SCALE GENOMIC DNA]</scope>
    <source>
        <strain evidence="3">1PO1SC</strain>
    </source>
</reference>
<gene>
    <name evidence="2" type="ORF">CWS20_21245</name>
</gene>
<dbReference type="AlphaFoldDB" id="A0A2N0ZBW4"/>
<protein>
    <submittedName>
        <fullName evidence="2">Uncharacterized protein</fullName>
    </submittedName>
</protein>
<keyword evidence="3" id="KW-1185">Reference proteome</keyword>
<dbReference type="Proteomes" id="UP000233343">
    <property type="component" value="Unassembled WGS sequence"/>
</dbReference>
<dbReference type="EMBL" id="PISD01000053">
    <property type="protein sequence ID" value="PKG26974.1"/>
    <property type="molecule type" value="Genomic_DNA"/>
</dbReference>
<evidence type="ECO:0000313" key="3">
    <source>
        <dbReference type="Proteomes" id="UP000233343"/>
    </source>
</evidence>
<evidence type="ECO:0000313" key="2">
    <source>
        <dbReference type="EMBL" id="PKG26974.1"/>
    </source>
</evidence>
<dbReference type="RefSeq" id="WP_066196528.1">
    <property type="nucleotide sequence ID" value="NZ_JARSFA010000007.1"/>
</dbReference>
<evidence type="ECO:0000256" key="1">
    <source>
        <dbReference type="SAM" id="Phobius"/>
    </source>
</evidence>
<sequence>MPLTFLVGIITPIFVSVFFKDDNEKALLIQFKNSVEDFTTQINDIFMIILYGLLLLLTIIIMFVITVMWIIFLFQSFDNRFRNSIYKISMINEILDGKIKDLEKD</sequence>
<feature type="transmembrane region" description="Helical" evidence="1">
    <location>
        <begin position="45"/>
        <end position="74"/>
    </location>
</feature>
<keyword evidence="1" id="KW-1133">Transmembrane helix</keyword>
<keyword evidence="1" id="KW-0472">Membrane</keyword>
<keyword evidence="1" id="KW-0812">Transmembrane</keyword>